<dbReference type="PATRIC" id="fig|1139219.3.peg.1866"/>
<accession>S0KIX6</accession>
<protein>
    <recommendedName>
        <fullName evidence="10">Prealbumin-like fold domain-containing protein</fullName>
    </recommendedName>
</protein>
<evidence type="ECO:0000259" key="6">
    <source>
        <dbReference type="Pfam" id="PF00746"/>
    </source>
</evidence>
<keyword evidence="4" id="KW-0572">Peptidoglycan-anchor</keyword>
<keyword evidence="2" id="KW-0964">Secreted</keyword>
<evidence type="ECO:0000313" key="8">
    <source>
        <dbReference type="EMBL" id="EOT40078.1"/>
    </source>
</evidence>
<dbReference type="OrthoDB" id="3194789at2"/>
<dbReference type="InterPro" id="IPR041033">
    <property type="entry name" value="SpaA_PFL_dom_1"/>
</dbReference>
<keyword evidence="5" id="KW-0472">Membrane</keyword>
<evidence type="ECO:0000256" key="2">
    <source>
        <dbReference type="ARBA" id="ARBA00022525"/>
    </source>
</evidence>
<dbReference type="HOGENOM" id="CLU_247987_0_0_9"/>
<dbReference type="InterPro" id="IPR013783">
    <property type="entry name" value="Ig-like_fold"/>
</dbReference>
<keyword evidence="1" id="KW-0134">Cell wall</keyword>
<feature type="domain" description="Gram-positive cocci surface proteins LPxTG" evidence="6">
    <location>
        <begin position="1483"/>
        <end position="1515"/>
    </location>
</feature>
<name>S0KIX6_9ENTE</name>
<keyword evidence="3" id="KW-0732">Signal</keyword>
<dbReference type="Pfam" id="PF17802">
    <property type="entry name" value="SpaA"/>
    <property type="match status" value="1"/>
</dbReference>
<feature type="transmembrane region" description="Helical" evidence="5">
    <location>
        <begin position="1499"/>
        <end position="1520"/>
    </location>
</feature>
<keyword evidence="5" id="KW-1133">Transmembrane helix</keyword>
<comment type="caution">
    <text evidence="8">The sequence shown here is derived from an EMBL/GenBank/DDBJ whole genome shotgun (WGS) entry which is preliminary data.</text>
</comment>
<evidence type="ECO:0008006" key="10">
    <source>
        <dbReference type="Google" id="ProtNLM"/>
    </source>
</evidence>
<proteinExistence type="predicted"/>
<evidence type="ECO:0000313" key="9">
    <source>
        <dbReference type="Proteomes" id="UP000014127"/>
    </source>
</evidence>
<dbReference type="eggNOG" id="COG4932">
    <property type="taxonomic scope" value="Bacteria"/>
</dbReference>
<keyword evidence="9" id="KW-1185">Reference proteome</keyword>
<evidence type="ECO:0000256" key="1">
    <source>
        <dbReference type="ARBA" id="ARBA00022512"/>
    </source>
</evidence>
<evidence type="ECO:0000259" key="7">
    <source>
        <dbReference type="Pfam" id="PF17802"/>
    </source>
</evidence>
<evidence type="ECO:0000256" key="4">
    <source>
        <dbReference type="ARBA" id="ARBA00023088"/>
    </source>
</evidence>
<feature type="transmembrane region" description="Helical" evidence="5">
    <location>
        <begin position="15"/>
        <end position="36"/>
    </location>
</feature>
<dbReference type="SUPFAM" id="SSF49401">
    <property type="entry name" value="Bacterial adhesins"/>
    <property type="match status" value="1"/>
</dbReference>
<reference evidence="8 9" key="1">
    <citation type="submission" date="2013-03" db="EMBL/GenBank/DDBJ databases">
        <title>The Genome Sequence of Enterococcus dispar ATCC_51266 (Illumina only assembly).</title>
        <authorList>
            <consortium name="The Broad Institute Genomics Platform"/>
            <consortium name="The Broad Institute Genome Sequencing Center for Infectious Disease"/>
            <person name="Earl A."/>
            <person name="Russ C."/>
            <person name="Gilmore M."/>
            <person name="Surin D."/>
            <person name="Walker B."/>
            <person name="Young S."/>
            <person name="Zeng Q."/>
            <person name="Gargeya S."/>
            <person name="Fitzgerald M."/>
            <person name="Haas B."/>
            <person name="Abouelleil A."/>
            <person name="Allen A.W."/>
            <person name="Alvarado L."/>
            <person name="Arachchi H.M."/>
            <person name="Berlin A.M."/>
            <person name="Chapman S.B."/>
            <person name="Gainer-Dewar J."/>
            <person name="Goldberg J."/>
            <person name="Griggs A."/>
            <person name="Gujja S."/>
            <person name="Hansen M."/>
            <person name="Howarth C."/>
            <person name="Imamovic A."/>
            <person name="Ireland A."/>
            <person name="Larimer J."/>
            <person name="McCowan C."/>
            <person name="Murphy C."/>
            <person name="Pearson M."/>
            <person name="Poon T.W."/>
            <person name="Priest M."/>
            <person name="Roberts A."/>
            <person name="Saif S."/>
            <person name="Shea T."/>
            <person name="Sisk P."/>
            <person name="Sykes S."/>
            <person name="Wortman J."/>
            <person name="Nusbaum C."/>
            <person name="Birren B."/>
        </authorList>
    </citation>
    <scope>NUCLEOTIDE SEQUENCE [LARGE SCALE GENOMIC DNA]</scope>
    <source>
        <strain evidence="8 9">ATCC 51266</strain>
    </source>
</reference>
<dbReference type="Gene3D" id="2.60.40.10">
    <property type="entry name" value="Immunoglobulins"/>
    <property type="match status" value="1"/>
</dbReference>
<feature type="domain" description="SpaA-like prealbumin fold" evidence="7">
    <location>
        <begin position="1373"/>
        <end position="1454"/>
    </location>
</feature>
<dbReference type="InterPro" id="IPR008966">
    <property type="entry name" value="Adhesion_dom_sf"/>
</dbReference>
<dbReference type="RefSeq" id="WP_016173069.1">
    <property type="nucleotide sequence ID" value="NZ_ASWK01000001.1"/>
</dbReference>
<keyword evidence="5" id="KW-0812">Transmembrane</keyword>
<evidence type="ECO:0000256" key="3">
    <source>
        <dbReference type="ARBA" id="ARBA00022729"/>
    </source>
</evidence>
<dbReference type="EMBL" id="AHYR01000009">
    <property type="protein sequence ID" value="EOT40078.1"/>
    <property type="molecule type" value="Genomic_DNA"/>
</dbReference>
<gene>
    <name evidence="8" type="ORF">OMK_01930</name>
</gene>
<dbReference type="Pfam" id="PF00746">
    <property type="entry name" value="Gram_pos_anchor"/>
    <property type="match status" value="1"/>
</dbReference>
<dbReference type="Proteomes" id="UP000014127">
    <property type="component" value="Unassembled WGS sequence"/>
</dbReference>
<dbReference type="STRING" id="44009.RV01_GL001339"/>
<organism evidence="8 9">
    <name type="scientific">Enterococcus dispar ATCC 51266</name>
    <dbReference type="NCBI Taxonomy" id="1139219"/>
    <lineage>
        <taxon>Bacteria</taxon>
        <taxon>Bacillati</taxon>
        <taxon>Bacillota</taxon>
        <taxon>Bacilli</taxon>
        <taxon>Lactobacillales</taxon>
        <taxon>Enterococcaceae</taxon>
        <taxon>Enterococcus</taxon>
    </lineage>
</organism>
<evidence type="ECO:0000256" key="5">
    <source>
        <dbReference type="SAM" id="Phobius"/>
    </source>
</evidence>
<sequence>MKQKEELKSNVRHKFFIISIIIVLIIPFFFDFFTTFNRIGASYSQIEIVNDELFNAKYHTEVNKDKKEIEWTIQLSNKSTEEAIKAQLRLTAASGIVNITGKDVTGFDKVESNQKVEYVATHFEKKQNSEITKEFKIVTSYEEGVENQQLEFQLGYFREGEENTFYTAATKNLSLSLSALDLSSLTQETPVVNAQMKVWDKDAKDQEGDWVLYDSQKHILDENTSVRLDYDWDMNKVIDPNNNTTFRSLFEQAINNQDNNGKELSFTFSFDFDNKIAVAEDIDGKKEPLKDENNEYGYFYITKGQNGAPHTWTVTLNDEAIRAENVKGQMYLETKVTMSEENGQKLEIFKGEDRDNVTIDITQKGSGYTLNKEVAKDANDKEIIKQVTTEKDGTKITTSYITWQVIVEPSKTGDVYNTLNDFTLKDEDITTDEISNLGSDHGFTFAFLNTTAKSLETATGMDYAGKFFTIEAYDEKGGKELWLPQKYNETDYGKYNEADYTNVITGAFSTGFTRGGRSITVNFDYEKVSCDKKIVFTFTTKTTDLHGSKLTNKVSTTTSNYGDLDAHADITIYKDQLYKTGTNLGLFDNGNAKVRWTVVHHRDTNQEQILTDEILSGKFMTDKKLEVYDESYRSNNEALKKSLPYTLTIDGISVHSDDNPVVKIKVNNGGSLTDKAQIKFEYPQGTPKGRYTFVYTSEHEPGTEAINTIKNDDGNSSSATVDTNNLAIEKKGGFSGSDIYREEQILYWQITAKTNSSSDKIVITDISPYHDMWYYYNQAEPNVWPTTEGAQRDAVRKRGLIVMVETSPEKWEVVPQSDYKVGLNQFSNDTERYAKEWGAEKRGLRVSFNTSLYNGKRVRLYLATKYGGEGTKPTAGISNSVKNIVGIRQGELTEATDGTIWLSSHRHVAHNTSKSGKLNAKDNEITWEIRANDRFYPIQAGDILEDLLDYKAENGAALTDTTKDYQRVKKLPVFYKMIYDLDNTNWNPDVKEILTILKEGTDYEFLSDENRVIKGEEWLKTEAKGFKIRFIKDVGNYAIRAAFTSEYALNGQGESISGSDNQKYTFNNAIQLILQGNEYQNSGSVSLTMKSGELFKLGKKADETDPIEIWWELVANGGAAHLHNVEIMDTPKGAQSVDLNSVVLYAAEAVQDKENNITFKAIGEPLPFETLVPASSGFKLTLQEINSPIIVKYKTIVDEKLLNATNDAKIKWEKHEYVPYSNTVYVRESVTGGNGSGNYYNINLHKRLGENNKYTDLNDIEFRLEKYSSAQNTFEKVAESITGKQVSAGYIYFNKLNSGYYRLIEKSSDEVPGLKLMEPFIFHLSSNGSVTPQLYDEHEKTFTKKSEETKGIMYESSGLAVNFTIDNRYKPFKLSFIKKDKDEQTPLTGAEFSLEDSQGKKLNLVKKDATFTAENLTAGSYTLTETQVPQFFERLFNHVKILIDEQGNVKIAADTKEGVEAIKITKTNGEEDNLIEFSVLNSKKILGVLPTTGGIGTQIFIISALLLLLAASMLAGVYWYRNKKIS</sequence>
<dbReference type="InterPro" id="IPR019931">
    <property type="entry name" value="LPXTG_anchor"/>
</dbReference>